<reference evidence="2 3" key="1">
    <citation type="submission" date="2019-03" db="EMBL/GenBank/DDBJ databases">
        <authorList>
            <consortium name="Pathogen Informatics"/>
        </authorList>
    </citation>
    <scope>NUCLEOTIDE SEQUENCE [LARGE SCALE GENOMIC DNA]</scope>
    <source>
        <strain evidence="2 3">NCTC12282</strain>
    </source>
</reference>
<dbReference type="PANTHER" id="PTHR33408:SF2">
    <property type="entry name" value="TRANSPOSASE DDE DOMAIN-CONTAINING PROTEIN"/>
    <property type="match status" value="1"/>
</dbReference>
<sequence length="245" mass="28762">MSRRVMSMTVSHLSGAWRRQTERFRLNTVAVGVDAGYFTAAVCHLTREEGIALVPGYRRPNKGKNALQKKAFCYDPNQDVYVCPENKLLIYSTTDRNGYRHYRSEPSVCQRCERRSSCTQNRKAQKTITRHVWEEAKETANELRLTKWGKKIYERRKETVERSFADAKQHHGHRYARFRGLMKVQMQCLLAAAAQNMKKIALMVALFWLYKQSWMRLQLIMKLSRALHRQNECRQKNIAIATFGR</sequence>
<dbReference type="AlphaFoldDB" id="A0A484ZVW0"/>
<evidence type="ECO:0000313" key="3">
    <source>
        <dbReference type="Proteomes" id="UP000373449"/>
    </source>
</evidence>
<evidence type="ECO:0000313" key="2">
    <source>
        <dbReference type="EMBL" id="VFS51918.1"/>
    </source>
</evidence>
<dbReference type="EMBL" id="CAADJA010000002">
    <property type="protein sequence ID" value="VFS51918.1"/>
    <property type="molecule type" value="Genomic_DNA"/>
</dbReference>
<dbReference type="InterPro" id="IPR025668">
    <property type="entry name" value="Tnp_DDE_dom"/>
</dbReference>
<feature type="domain" description="Transposase DDE" evidence="1">
    <location>
        <begin position="82"/>
        <end position="200"/>
    </location>
</feature>
<dbReference type="Proteomes" id="UP000373449">
    <property type="component" value="Unassembled WGS sequence"/>
</dbReference>
<name>A0A484ZVW0_9GAMM</name>
<dbReference type="PANTHER" id="PTHR33408">
    <property type="entry name" value="TRANSPOSASE"/>
    <property type="match status" value="1"/>
</dbReference>
<gene>
    <name evidence="2" type="ORF">NCTC12282_05570</name>
</gene>
<proteinExistence type="predicted"/>
<evidence type="ECO:0000259" key="1">
    <source>
        <dbReference type="Pfam" id="PF13751"/>
    </source>
</evidence>
<accession>A0A484ZVW0</accession>
<organism evidence="2 3">
    <name type="scientific">Budvicia aquatica</name>
    <dbReference type="NCBI Taxonomy" id="82979"/>
    <lineage>
        <taxon>Bacteria</taxon>
        <taxon>Pseudomonadati</taxon>
        <taxon>Pseudomonadota</taxon>
        <taxon>Gammaproteobacteria</taxon>
        <taxon>Enterobacterales</taxon>
        <taxon>Budviciaceae</taxon>
        <taxon>Budvicia</taxon>
    </lineage>
</organism>
<dbReference type="Pfam" id="PF13751">
    <property type="entry name" value="DDE_Tnp_1_6"/>
    <property type="match status" value="1"/>
</dbReference>
<protein>
    <recommendedName>
        <fullName evidence="1">Transposase DDE domain-containing protein</fullName>
    </recommendedName>
</protein>